<dbReference type="AlphaFoldDB" id="A0A6A5VZ43"/>
<feature type="compositionally biased region" description="Basic and acidic residues" evidence="1">
    <location>
        <begin position="490"/>
        <end position="501"/>
    </location>
</feature>
<organism evidence="2 3">
    <name type="scientific">Amniculicola lignicola CBS 123094</name>
    <dbReference type="NCBI Taxonomy" id="1392246"/>
    <lineage>
        <taxon>Eukaryota</taxon>
        <taxon>Fungi</taxon>
        <taxon>Dikarya</taxon>
        <taxon>Ascomycota</taxon>
        <taxon>Pezizomycotina</taxon>
        <taxon>Dothideomycetes</taxon>
        <taxon>Pleosporomycetidae</taxon>
        <taxon>Pleosporales</taxon>
        <taxon>Amniculicolaceae</taxon>
        <taxon>Amniculicola</taxon>
    </lineage>
</organism>
<feature type="compositionally biased region" description="Basic and acidic residues" evidence="1">
    <location>
        <begin position="512"/>
        <end position="566"/>
    </location>
</feature>
<name>A0A6A5VZ43_9PLEO</name>
<feature type="compositionally biased region" description="Basic and acidic residues" evidence="1">
    <location>
        <begin position="595"/>
        <end position="640"/>
    </location>
</feature>
<feature type="compositionally biased region" description="Basic and acidic residues" evidence="1">
    <location>
        <begin position="574"/>
        <end position="586"/>
    </location>
</feature>
<feature type="region of interest" description="Disordered" evidence="1">
    <location>
        <begin position="126"/>
        <end position="650"/>
    </location>
</feature>
<accession>A0A6A5VZ43</accession>
<feature type="compositionally biased region" description="Basic and acidic residues" evidence="1">
    <location>
        <begin position="56"/>
        <end position="71"/>
    </location>
</feature>
<keyword evidence="3" id="KW-1185">Reference proteome</keyword>
<feature type="compositionally biased region" description="Low complexity" evidence="1">
    <location>
        <begin position="299"/>
        <end position="308"/>
    </location>
</feature>
<feature type="region of interest" description="Disordered" evidence="1">
    <location>
        <begin position="1"/>
        <end position="109"/>
    </location>
</feature>
<dbReference type="Proteomes" id="UP000799779">
    <property type="component" value="Unassembled WGS sequence"/>
</dbReference>
<feature type="compositionally biased region" description="Polar residues" evidence="1">
    <location>
        <begin position="423"/>
        <end position="440"/>
    </location>
</feature>
<dbReference type="OrthoDB" id="3797649at2759"/>
<evidence type="ECO:0000313" key="3">
    <source>
        <dbReference type="Proteomes" id="UP000799779"/>
    </source>
</evidence>
<protein>
    <submittedName>
        <fullName evidence="2">Uncharacterized protein</fullName>
    </submittedName>
</protein>
<gene>
    <name evidence="2" type="ORF">P154DRAFT_526679</name>
</gene>
<evidence type="ECO:0000313" key="2">
    <source>
        <dbReference type="EMBL" id="KAF1994972.1"/>
    </source>
</evidence>
<feature type="compositionally biased region" description="Basic and acidic residues" evidence="1">
    <location>
        <begin position="230"/>
        <end position="269"/>
    </location>
</feature>
<dbReference type="EMBL" id="ML977648">
    <property type="protein sequence ID" value="KAF1994972.1"/>
    <property type="molecule type" value="Genomic_DNA"/>
</dbReference>
<feature type="compositionally biased region" description="Basic residues" evidence="1">
    <location>
        <begin position="98"/>
        <end position="109"/>
    </location>
</feature>
<proteinExistence type="predicted"/>
<reference evidence="2" key="1">
    <citation type="journal article" date="2020" name="Stud. Mycol.">
        <title>101 Dothideomycetes genomes: a test case for predicting lifestyles and emergence of pathogens.</title>
        <authorList>
            <person name="Haridas S."/>
            <person name="Albert R."/>
            <person name="Binder M."/>
            <person name="Bloem J."/>
            <person name="Labutti K."/>
            <person name="Salamov A."/>
            <person name="Andreopoulos B."/>
            <person name="Baker S."/>
            <person name="Barry K."/>
            <person name="Bills G."/>
            <person name="Bluhm B."/>
            <person name="Cannon C."/>
            <person name="Castanera R."/>
            <person name="Culley D."/>
            <person name="Daum C."/>
            <person name="Ezra D."/>
            <person name="Gonzalez J."/>
            <person name="Henrissat B."/>
            <person name="Kuo A."/>
            <person name="Liang C."/>
            <person name="Lipzen A."/>
            <person name="Lutzoni F."/>
            <person name="Magnuson J."/>
            <person name="Mondo S."/>
            <person name="Nolan M."/>
            <person name="Ohm R."/>
            <person name="Pangilinan J."/>
            <person name="Park H.-J."/>
            <person name="Ramirez L."/>
            <person name="Alfaro M."/>
            <person name="Sun H."/>
            <person name="Tritt A."/>
            <person name="Yoshinaga Y."/>
            <person name="Zwiers L.-H."/>
            <person name="Turgeon B."/>
            <person name="Goodwin S."/>
            <person name="Spatafora J."/>
            <person name="Crous P."/>
            <person name="Grigoriev I."/>
        </authorList>
    </citation>
    <scope>NUCLEOTIDE SEQUENCE</scope>
    <source>
        <strain evidence="2">CBS 123094</strain>
    </source>
</reference>
<feature type="compositionally biased region" description="Basic and acidic residues" evidence="1">
    <location>
        <begin position="278"/>
        <end position="298"/>
    </location>
</feature>
<feature type="compositionally biased region" description="Basic and acidic residues" evidence="1">
    <location>
        <begin position="323"/>
        <end position="333"/>
    </location>
</feature>
<feature type="compositionally biased region" description="Basic and acidic residues" evidence="1">
    <location>
        <begin position="406"/>
        <end position="418"/>
    </location>
</feature>
<feature type="compositionally biased region" description="Basic and acidic residues" evidence="1">
    <location>
        <begin position="127"/>
        <end position="145"/>
    </location>
</feature>
<evidence type="ECO:0000256" key="1">
    <source>
        <dbReference type="SAM" id="MobiDB-lite"/>
    </source>
</evidence>
<sequence length="730" mass="82140">MASYFDLPQRPNATGAADGPGNGALGNRSMLTPQLTSILDELGNEHSSSDDELDSDSGHEEEREIRADKPKGQSPLRKASTSPLPQGEKEKLAPPRPGPRHPHLARFHSLRSMLFSTRIEESIAQIQEREAQERAEAKWKEEHKNRLSMTRPKTPPSPKSPKGSPTKEGFAHRAVNRLKRIGSREVYEMPTMNENEVFESSEGSEVEKSKESPGLKNITEDPPSDTESLGQDHVDELVRWVSRRDTPNSDEAPRGREKTRPFERPDENRSLVNSDVEELVRHVSRRSEPTEEVEHRSLSDASTASDSDGAGRRDSFGNEDVEDLMRWISRKEGANAGPVRENEPKAKRKVERQPVAISPGSDADDSDSGEEPTQWVSLKEASKTAFKAAPVPGLNEDTMSGTDIGSHYDTDHPPDLKRWITRADSTSGESQTGDGLTTTDMDAEDRRTEEKKEVDELVRLVTHRDAAPAETSETTSTQEKEEITNDDVDDLVRWISRKDDKEPEADPGSMKKLVDGKRLDVDTERGSLRGDDVDELVRWVTRKEDDKQEPNTQEEQRDAIGSDESKSIQISQDEQARTLGRTEDHGSLAPEDLDEIVKWVSKRESDAQEGAKAEEQRDEGILNWGEEEKNVQKEQREKQSLLRVSNDNGSLANEDVDELVRWVSRREGDAEDGVKEEERRDDNILKWVEEEKKIQGEQTVAEKTADVTERRKGSLGEEDVNELLKWVSRK</sequence>
<feature type="compositionally biased region" description="Basic and acidic residues" evidence="1">
    <location>
        <begin position="444"/>
        <end position="467"/>
    </location>
</feature>